<evidence type="ECO:0000313" key="3">
    <source>
        <dbReference type="Proteomes" id="UP000324222"/>
    </source>
</evidence>
<dbReference type="EMBL" id="VSRR010000286">
    <property type="protein sequence ID" value="MPC13506.1"/>
    <property type="molecule type" value="Genomic_DNA"/>
</dbReference>
<comment type="caution">
    <text evidence="2">The sequence shown here is derived from an EMBL/GenBank/DDBJ whole genome shotgun (WGS) entry which is preliminary data.</text>
</comment>
<gene>
    <name evidence="2" type="ORF">E2C01_006244</name>
</gene>
<evidence type="ECO:0000313" key="2">
    <source>
        <dbReference type="EMBL" id="MPC13506.1"/>
    </source>
</evidence>
<feature type="region of interest" description="Disordered" evidence="1">
    <location>
        <begin position="28"/>
        <end position="48"/>
    </location>
</feature>
<dbReference type="Proteomes" id="UP000324222">
    <property type="component" value="Unassembled WGS sequence"/>
</dbReference>
<feature type="region of interest" description="Disordered" evidence="1">
    <location>
        <begin position="66"/>
        <end position="88"/>
    </location>
</feature>
<reference evidence="2 3" key="1">
    <citation type="submission" date="2019-05" db="EMBL/GenBank/DDBJ databases">
        <title>Another draft genome of Portunus trituberculatus and its Hox gene families provides insights of decapod evolution.</title>
        <authorList>
            <person name="Jeong J.-H."/>
            <person name="Song I."/>
            <person name="Kim S."/>
            <person name="Choi T."/>
            <person name="Kim D."/>
            <person name="Ryu S."/>
            <person name="Kim W."/>
        </authorList>
    </citation>
    <scope>NUCLEOTIDE SEQUENCE [LARGE SCALE GENOMIC DNA]</scope>
    <source>
        <tissue evidence="2">Muscle</tissue>
    </source>
</reference>
<accession>A0A5B7CYS4</accession>
<keyword evidence="3" id="KW-1185">Reference proteome</keyword>
<name>A0A5B7CYS4_PORTR</name>
<sequence>MNPSWGSSAYVPYSGFLGNSAHVAEALEGRTLMPPRPRQRATGDRPSSFWSRCFHKCQRAGIYLARGDSVSHPRSSPRPRQTAMARPHICTIAPACPTHP</sequence>
<evidence type="ECO:0000256" key="1">
    <source>
        <dbReference type="SAM" id="MobiDB-lite"/>
    </source>
</evidence>
<dbReference type="AlphaFoldDB" id="A0A5B7CYS4"/>
<organism evidence="2 3">
    <name type="scientific">Portunus trituberculatus</name>
    <name type="common">Swimming crab</name>
    <name type="synonym">Neptunus trituberculatus</name>
    <dbReference type="NCBI Taxonomy" id="210409"/>
    <lineage>
        <taxon>Eukaryota</taxon>
        <taxon>Metazoa</taxon>
        <taxon>Ecdysozoa</taxon>
        <taxon>Arthropoda</taxon>
        <taxon>Crustacea</taxon>
        <taxon>Multicrustacea</taxon>
        <taxon>Malacostraca</taxon>
        <taxon>Eumalacostraca</taxon>
        <taxon>Eucarida</taxon>
        <taxon>Decapoda</taxon>
        <taxon>Pleocyemata</taxon>
        <taxon>Brachyura</taxon>
        <taxon>Eubrachyura</taxon>
        <taxon>Portunoidea</taxon>
        <taxon>Portunidae</taxon>
        <taxon>Portuninae</taxon>
        <taxon>Portunus</taxon>
    </lineage>
</organism>
<proteinExistence type="predicted"/>
<protein>
    <submittedName>
        <fullName evidence="2">Uncharacterized protein</fullName>
    </submittedName>
</protein>